<protein>
    <submittedName>
        <fullName evidence="1">Uncharacterized protein</fullName>
    </submittedName>
</protein>
<name>A0A317SNY8_9PEZI</name>
<dbReference type="Proteomes" id="UP000246991">
    <property type="component" value="Unassembled WGS sequence"/>
</dbReference>
<dbReference type="AlphaFoldDB" id="A0A317SNY8"/>
<organism evidence="1 2">
    <name type="scientific">Tuber magnatum</name>
    <name type="common">white Piedmont truffle</name>
    <dbReference type="NCBI Taxonomy" id="42249"/>
    <lineage>
        <taxon>Eukaryota</taxon>
        <taxon>Fungi</taxon>
        <taxon>Dikarya</taxon>
        <taxon>Ascomycota</taxon>
        <taxon>Pezizomycotina</taxon>
        <taxon>Pezizomycetes</taxon>
        <taxon>Pezizales</taxon>
        <taxon>Tuberaceae</taxon>
        <taxon>Tuber</taxon>
    </lineage>
</organism>
<sequence length="164" mass="17576">MVDESYTVPLGLVFRFVHMVGCMNVTRDSDFNRFIQVAAAWNIAGLLAVVRKLFGMIGYVGCEVDYDCSAGVLFKKAADATSTFLPSMASKENYEFLGTEALLTVVASSWLESMDVWSVFSGHRALNGATISHTDMDLGGGKTSAAMGLGDSKHAEEVVGDVDS</sequence>
<keyword evidence="2" id="KW-1185">Reference proteome</keyword>
<reference evidence="1 2" key="1">
    <citation type="submission" date="2018-03" db="EMBL/GenBank/DDBJ databases">
        <title>Genomes of Pezizomycetes fungi and the evolution of truffles.</title>
        <authorList>
            <person name="Murat C."/>
            <person name="Payen T."/>
            <person name="Noel B."/>
            <person name="Kuo A."/>
            <person name="Martin F.M."/>
        </authorList>
    </citation>
    <scope>NUCLEOTIDE SEQUENCE [LARGE SCALE GENOMIC DNA]</scope>
    <source>
        <strain evidence="1">091103-1</strain>
    </source>
</reference>
<evidence type="ECO:0000313" key="2">
    <source>
        <dbReference type="Proteomes" id="UP000246991"/>
    </source>
</evidence>
<dbReference type="EMBL" id="PYWC01000055">
    <property type="protein sequence ID" value="PWW74891.1"/>
    <property type="molecule type" value="Genomic_DNA"/>
</dbReference>
<comment type="caution">
    <text evidence="1">The sequence shown here is derived from an EMBL/GenBank/DDBJ whole genome shotgun (WGS) entry which is preliminary data.</text>
</comment>
<evidence type="ECO:0000313" key="1">
    <source>
        <dbReference type="EMBL" id="PWW74891.1"/>
    </source>
</evidence>
<accession>A0A317SNY8</accession>
<gene>
    <name evidence="1" type="ORF">C7212DRAFT_345443</name>
</gene>
<proteinExistence type="predicted"/>